<feature type="region of interest" description="Disordered" evidence="1">
    <location>
        <begin position="1"/>
        <end position="114"/>
    </location>
</feature>
<accession>A0AAN6JJF5</accession>
<feature type="compositionally biased region" description="Basic and acidic residues" evidence="1">
    <location>
        <begin position="202"/>
        <end position="211"/>
    </location>
</feature>
<feature type="compositionally biased region" description="Acidic residues" evidence="1">
    <location>
        <begin position="55"/>
        <end position="67"/>
    </location>
</feature>
<comment type="caution">
    <text evidence="2">The sequence shown here is derived from an EMBL/GenBank/DDBJ whole genome shotgun (WGS) entry which is preliminary data.</text>
</comment>
<feature type="compositionally biased region" description="Low complexity" evidence="1">
    <location>
        <begin position="189"/>
        <end position="201"/>
    </location>
</feature>
<organism evidence="2 3">
    <name type="scientific">Tilletia horrida</name>
    <dbReference type="NCBI Taxonomy" id="155126"/>
    <lineage>
        <taxon>Eukaryota</taxon>
        <taxon>Fungi</taxon>
        <taxon>Dikarya</taxon>
        <taxon>Basidiomycota</taxon>
        <taxon>Ustilaginomycotina</taxon>
        <taxon>Exobasidiomycetes</taxon>
        <taxon>Tilletiales</taxon>
        <taxon>Tilletiaceae</taxon>
        <taxon>Tilletia</taxon>
    </lineage>
</organism>
<feature type="compositionally biased region" description="Low complexity" evidence="1">
    <location>
        <begin position="151"/>
        <end position="160"/>
    </location>
</feature>
<evidence type="ECO:0000313" key="3">
    <source>
        <dbReference type="Proteomes" id="UP001176521"/>
    </source>
</evidence>
<feature type="compositionally biased region" description="Basic residues" evidence="1">
    <location>
        <begin position="164"/>
        <end position="173"/>
    </location>
</feature>
<feature type="region of interest" description="Disordered" evidence="1">
    <location>
        <begin position="148"/>
        <end position="236"/>
    </location>
</feature>
<feature type="compositionally biased region" description="Acidic residues" evidence="1">
    <location>
        <begin position="105"/>
        <end position="114"/>
    </location>
</feature>
<keyword evidence="3" id="KW-1185">Reference proteome</keyword>
<dbReference type="AlphaFoldDB" id="A0AAN6JJF5"/>
<dbReference type="Gene3D" id="3.30.160.20">
    <property type="match status" value="1"/>
</dbReference>
<reference evidence="2" key="1">
    <citation type="journal article" date="2023" name="PhytoFront">
        <title>Draft Genome Resources of Seven Strains of Tilletia horrida, Causal Agent of Kernel Smut of Rice.</title>
        <authorList>
            <person name="Khanal S."/>
            <person name="Antony Babu S."/>
            <person name="Zhou X.G."/>
        </authorList>
    </citation>
    <scope>NUCLEOTIDE SEQUENCE</scope>
    <source>
        <strain evidence="2">TX3</strain>
    </source>
</reference>
<dbReference type="Proteomes" id="UP001176521">
    <property type="component" value="Unassembled WGS sequence"/>
</dbReference>
<protein>
    <submittedName>
        <fullName evidence="2">Uncharacterized protein</fullName>
    </submittedName>
</protein>
<name>A0AAN6JJF5_9BASI</name>
<evidence type="ECO:0000313" key="2">
    <source>
        <dbReference type="EMBL" id="KAK0527280.1"/>
    </source>
</evidence>
<proteinExistence type="predicted"/>
<gene>
    <name evidence="2" type="ORF">OC842_004922</name>
</gene>
<sequence length="323" mass="34267">MSRTAALPAHGAPAQLSDRAQGKQRAPPLPPAQAQDGQYDLEDTNEPVRPGLLPIDDDADDDEDEEGNKERLGAHITHRQDGRGSGGSLSVAPGSSKGKSKAIDADADDDPDDVLENALASVGLVPLQTYLTDWDSVLTARARERVEKEMAAMQAASSSGTAGGKKKKKKKNKAVSADGAAPGSNSNPTASATSAAASAAAKRNDQVRIEPDDADLAGPSNKKKRKAAKKKETFSIDENAPATKTLNELAQWLDFDTPVYSFRWVAADKAKRRPEGFIGRCELNGQLFVSRSVFPSKAAARDDVAQDIVESFLPDDAMDTDSD</sequence>
<dbReference type="EMBL" id="JAPDMQ010000317">
    <property type="protein sequence ID" value="KAK0527280.1"/>
    <property type="molecule type" value="Genomic_DNA"/>
</dbReference>
<feature type="compositionally biased region" description="Basic and acidic residues" evidence="1">
    <location>
        <begin position="68"/>
        <end position="82"/>
    </location>
</feature>
<evidence type="ECO:0000256" key="1">
    <source>
        <dbReference type="SAM" id="MobiDB-lite"/>
    </source>
</evidence>
<dbReference type="SUPFAM" id="SSF54768">
    <property type="entry name" value="dsRNA-binding domain-like"/>
    <property type="match status" value="1"/>
</dbReference>
<dbReference type="CDD" id="cd00048">
    <property type="entry name" value="DSRM_SF"/>
    <property type="match status" value="1"/>
</dbReference>